<organism evidence="9 10">
    <name type="scientific">Cohnella fermenti</name>
    <dbReference type="NCBI Taxonomy" id="2565925"/>
    <lineage>
        <taxon>Bacteria</taxon>
        <taxon>Bacillati</taxon>
        <taxon>Bacillota</taxon>
        <taxon>Bacilli</taxon>
        <taxon>Bacillales</taxon>
        <taxon>Paenibacillaceae</taxon>
        <taxon>Cohnella</taxon>
    </lineage>
</organism>
<dbReference type="RefSeq" id="WP_136371316.1">
    <property type="nucleotide sequence ID" value="NZ_SSOB01000024.1"/>
</dbReference>
<dbReference type="Pfam" id="PF06580">
    <property type="entry name" value="His_kinase"/>
    <property type="match status" value="1"/>
</dbReference>
<evidence type="ECO:0000256" key="1">
    <source>
        <dbReference type="ARBA" id="ARBA00004651"/>
    </source>
</evidence>
<proteinExistence type="predicted"/>
<evidence type="ECO:0000313" key="9">
    <source>
        <dbReference type="EMBL" id="THF76542.1"/>
    </source>
</evidence>
<dbReference type="InterPro" id="IPR010559">
    <property type="entry name" value="Sig_transdc_His_kin_internal"/>
</dbReference>
<dbReference type="InterPro" id="IPR036890">
    <property type="entry name" value="HATPase_C_sf"/>
</dbReference>
<sequence>MKSSMAGNPNMWRRLSVKMWPKRWPARVPLTLKYRLIVTFVVLLLLPLCLAVYSLFRSFESIRQDDLIERMSERMQQVNTSLTDMMAFAYKTHTMLNQDEGLIQVMNTPERYDPLERKKLIESKMAGINNSFFFHQTELYFKLIDHEGNVYTSYPPNDRLSNSMAEFEAWKNRLEQSPHSYKWVASDLNDIYNNRGNKLLSLYIMLQEQTRGDYGLARISIDAQEWFNNTVKNVTPGQELAVFTSDGESVLRSGDATVGGDIVGRIVREGRSSGYYRDAAAASLVTYSYLDELDWYVVSSVSLGDLWSELTLLRSRFFLILGLLVVVFVTVTFLIAARVTRPLSVLQKRMEEASEKKLNVRLDLKMSSTREIASLGGSFNRMIDDIGALLKKLKEEERQKQAVRFQMLLTQMNPHFLLNTLNTLKWMARKEKNAPMADICIALGGLLEASLNSELELLPLHEEIRLLRAYESIQRFRYRDRFAMTYDIDPSVTYALVPKLSLQPLVENAIVHGFDSEEQHGTIAIRARAEEGKLVLEVQDDGIGLEEASRKPKRRSRPGIGIGNVKERLQLLYREDAELEFVPVASGTLVRMTTALLVSTPFSEGEIKHVDDLSG</sequence>
<keyword evidence="5" id="KW-0418">Kinase</keyword>
<comment type="subcellular location">
    <subcellularLocation>
        <location evidence="1">Cell membrane</location>
        <topology evidence="1">Multi-pass membrane protein</topology>
    </subcellularLocation>
</comment>
<evidence type="ECO:0000256" key="6">
    <source>
        <dbReference type="ARBA" id="ARBA00023136"/>
    </source>
</evidence>
<gene>
    <name evidence="9" type="ORF">E6C55_18580</name>
</gene>
<dbReference type="InterPro" id="IPR050640">
    <property type="entry name" value="Bact_2-comp_sensor_kinase"/>
</dbReference>
<dbReference type="InterPro" id="IPR003660">
    <property type="entry name" value="HAMP_dom"/>
</dbReference>
<comment type="caution">
    <text evidence="9">The sequence shown here is derived from an EMBL/GenBank/DDBJ whole genome shotgun (WGS) entry which is preliminary data.</text>
</comment>
<dbReference type="PANTHER" id="PTHR34220:SF7">
    <property type="entry name" value="SENSOR HISTIDINE KINASE YPDA"/>
    <property type="match status" value="1"/>
</dbReference>
<keyword evidence="4" id="KW-0808">Transferase</keyword>
<accession>A0A4S4BQX1</accession>
<dbReference type="Pfam" id="PF02518">
    <property type="entry name" value="HATPase_c"/>
    <property type="match status" value="1"/>
</dbReference>
<keyword evidence="7" id="KW-0812">Transmembrane</keyword>
<dbReference type="CDD" id="cd06225">
    <property type="entry name" value="HAMP"/>
    <property type="match status" value="1"/>
</dbReference>
<keyword evidence="6 7" id="KW-0472">Membrane</keyword>
<feature type="transmembrane region" description="Helical" evidence="7">
    <location>
        <begin position="317"/>
        <end position="340"/>
    </location>
</feature>
<dbReference type="SUPFAM" id="SSF158472">
    <property type="entry name" value="HAMP domain-like"/>
    <property type="match status" value="1"/>
</dbReference>
<dbReference type="OrthoDB" id="2638092at2"/>
<dbReference type="AlphaFoldDB" id="A0A4S4BQX1"/>
<dbReference type="InterPro" id="IPR003594">
    <property type="entry name" value="HATPase_dom"/>
</dbReference>
<dbReference type="Proteomes" id="UP000310636">
    <property type="component" value="Unassembled WGS sequence"/>
</dbReference>
<evidence type="ECO:0000259" key="8">
    <source>
        <dbReference type="PROSITE" id="PS50885"/>
    </source>
</evidence>
<name>A0A4S4BQX1_9BACL</name>
<dbReference type="Pfam" id="PF00672">
    <property type="entry name" value="HAMP"/>
    <property type="match status" value="1"/>
</dbReference>
<keyword evidence="2" id="KW-1003">Cell membrane</keyword>
<keyword evidence="3" id="KW-0597">Phosphoprotein</keyword>
<evidence type="ECO:0000256" key="4">
    <source>
        <dbReference type="ARBA" id="ARBA00022679"/>
    </source>
</evidence>
<evidence type="ECO:0000256" key="2">
    <source>
        <dbReference type="ARBA" id="ARBA00022475"/>
    </source>
</evidence>
<keyword evidence="7" id="KW-1133">Transmembrane helix</keyword>
<feature type="domain" description="HAMP" evidence="8">
    <location>
        <begin position="337"/>
        <end position="391"/>
    </location>
</feature>
<keyword evidence="10" id="KW-1185">Reference proteome</keyword>
<evidence type="ECO:0000256" key="5">
    <source>
        <dbReference type="ARBA" id="ARBA00022777"/>
    </source>
</evidence>
<dbReference type="EMBL" id="SSOB01000024">
    <property type="protein sequence ID" value="THF76542.1"/>
    <property type="molecule type" value="Genomic_DNA"/>
</dbReference>
<reference evidence="9 10" key="1">
    <citation type="submission" date="2019-04" db="EMBL/GenBank/DDBJ databases">
        <title>Cohnella sp. nov. isolated from preserved vegetables.</title>
        <authorList>
            <person name="Lin S.-Y."/>
            <person name="Hung M.-H."/>
            <person name="Young C.-C."/>
        </authorList>
    </citation>
    <scope>NUCLEOTIDE SEQUENCE [LARGE SCALE GENOMIC DNA]</scope>
    <source>
        <strain evidence="9 10">CC-MHH1044</strain>
    </source>
</reference>
<evidence type="ECO:0000256" key="7">
    <source>
        <dbReference type="SAM" id="Phobius"/>
    </source>
</evidence>
<dbReference type="GO" id="GO:0005886">
    <property type="term" value="C:plasma membrane"/>
    <property type="evidence" value="ECO:0007669"/>
    <property type="project" value="UniProtKB-SubCell"/>
</dbReference>
<dbReference type="PANTHER" id="PTHR34220">
    <property type="entry name" value="SENSOR HISTIDINE KINASE YPDA"/>
    <property type="match status" value="1"/>
</dbReference>
<dbReference type="GO" id="GO:0000155">
    <property type="term" value="F:phosphorelay sensor kinase activity"/>
    <property type="evidence" value="ECO:0007669"/>
    <property type="project" value="InterPro"/>
</dbReference>
<evidence type="ECO:0000256" key="3">
    <source>
        <dbReference type="ARBA" id="ARBA00022553"/>
    </source>
</evidence>
<dbReference type="Gene3D" id="3.30.565.10">
    <property type="entry name" value="Histidine kinase-like ATPase, C-terminal domain"/>
    <property type="match status" value="1"/>
</dbReference>
<dbReference type="SUPFAM" id="SSF55874">
    <property type="entry name" value="ATPase domain of HSP90 chaperone/DNA topoisomerase II/histidine kinase"/>
    <property type="match status" value="1"/>
</dbReference>
<dbReference type="SMART" id="SM00304">
    <property type="entry name" value="HAMP"/>
    <property type="match status" value="1"/>
</dbReference>
<evidence type="ECO:0000313" key="10">
    <source>
        <dbReference type="Proteomes" id="UP000310636"/>
    </source>
</evidence>
<dbReference type="PROSITE" id="PS50885">
    <property type="entry name" value="HAMP"/>
    <property type="match status" value="1"/>
</dbReference>
<dbReference type="Gene3D" id="6.10.340.10">
    <property type="match status" value="1"/>
</dbReference>
<protein>
    <submittedName>
        <fullName evidence="9">HAMP domain-containing protein</fullName>
    </submittedName>
</protein>